<dbReference type="Gene3D" id="3.40.50.720">
    <property type="entry name" value="NAD(P)-binding Rossmann-like Domain"/>
    <property type="match status" value="1"/>
</dbReference>
<sequence length="239" mass="25967">MGKNVLLIGSSGDIGSAIARSLAAEGFQLLLHFYQNKEAIEKLKTEIPAEAVLEEIQADLRNEQEVEKLLNQLVYTVDAVIFASGKASIGLFQDATESMMGEMIALHVKTPWKICNRLLPEMIQRKSGKIIFITSIWGNVGASNEVIYSSVKGAQNSFVKALAKEVALSGIAVNAVSPGFINTKMNQQLLPEEKELITNEIPANRAGTPEEVANAVSFLMSDKSSYMHGEILNINGGWS</sequence>
<evidence type="ECO:0000256" key="1">
    <source>
        <dbReference type="ARBA" id="ARBA00006484"/>
    </source>
</evidence>
<dbReference type="NCBIfam" id="NF047420">
    <property type="entry name" value="EF_P_mod_YmfI"/>
    <property type="match status" value="1"/>
</dbReference>
<proteinExistence type="inferred from homology"/>
<accession>A0ABN1GI47</accession>
<dbReference type="EMBL" id="BAAADS010000025">
    <property type="protein sequence ID" value="GAA0612012.1"/>
    <property type="molecule type" value="Genomic_DNA"/>
</dbReference>
<dbReference type="InterPro" id="IPR050259">
    <property type="entry name" value="SDR"/>
</dbReference>
<reference evidence="2 3" key="1">
    <citation type="journal article" date="2019" name="Int. J. Syst. Evol. Microbiol.">
        <title>The Global Catalogue of Microorganisms (GCM) 10K type strain sequencing project: providing services to taxonomists for standard genome sequencing and annotation.</title>
        <authorList>
            <consortium name="The Broad Institute Genomics Platform"/>
            <consortium name="The Broad Institute Genome Sequencing Center for Infectious Disease"/>
            <person name="Wu L."/>
            <person name="Ma J."/>
        </authorList>
    </citation>
    <scope>NUCLEOTIDE SEQUENCE [LARGE SCALE GENOMIC DNA]</scope>
    <source>
        <strain evidence="2 3">JCM 15395</strain>
    </source>
</reference>
<dbReference type="InterPro" id="IPR036291">
    <property type="entry name" value="NAD(P)-bd_dom_sf"/>
</dbReference>
<dbReference type="PRINTS" id="PR00081">
    <property type="entry name" value="GDHRDH"/>
</dbReference>
<dbReference type="PANTHER" id="PTHR42879:SF2">
    <property type="entry name" value="3-OXOACYL-[ACYL-CARRIER-PROTEIN] REDUCTASE FABG"/>
    <property type="match status" value="1"/>
</dbReference>
<comment type="similarity">
    <text evidence="1">Belongs to the short-chain dehydrogenases/reductases (SDR) family.</text>
</comment>
<dbReference type="Pfam" id="PF13561">
    <property type="entry name" value="adh_short_C2"/>
    <property type="match status" value="1"/>
</dbReference>
<dbReference type="InterPro" id="IPR002347">
    <property type="entry name" value="SDR_fam"/>
</dbReference>
<dbReference type="Proteomes" id="UP001500866">
    <property type="component" value="Unassembled WGS sequence"/>
</dbReference>
<name>A0ABN1GI47_9BACI</name>
<dbReference type="CDD" id="cd05233">
    <property type="entry name" value="SDR_c"/>
    <property type="match status" value="1"/>
</dbReference>
<organism evidence="2 3">
    <name type="scientific">Virgibacillus siamensis</name>
    <dbReference type="NCBI Taxonomy" id="480071"/>
    <lineage>
        <taxon>Bacteria</taxon>
        <taxon>Bacillati</taxon>
        <taxon>Bacillota</taxon>
        <taxon>Bacilli</taxon>
        <taxon>Bacillales</taxon>
        <taxon>Bacillaceae</taxon>
        <taxon>Virgibacillus</taxon>
    </lineage>
</organism>
<keyword evidence="3" id="KW-1185">Reference proteome</keyword>
<evidence type="ECO:0000313" key="3">
    <source>
        <dbReference type="Proteomes" id="UP001500866"/>
    </source>
</evidence>
<dbReference type="PANTHER" id="PTHR42879">
    <property type="entry name" value="3-OXOACYL-(ACYL-CARRIER-PROTEIN) REDUCTASE"/>
    <property type="match status" value="1"/>
</dbReference>
<dbReference type="SUPFAM" id="SSF51735">
    <property type="entry name" value="NAD(P)-binding Rossmann-fold domains"/>
    <property type="match status" value="1"/>
</dbReference>
<gene>
    <name evidence="2" type="primary">efpI</name>
    <name evidence="2" type="ORF">GCM10009001_31550</name>
</gene>
<evidence type="ECO:0000313" key="2">
    <source>
        <dbReference type="EMBL" id="GAA0612012.1"/>
    </source>
</evidence>
<comment type="caution">
    <text evidence="2">The sequence shown here is derived from an EMBL/GenBank/DDBJ whole genome shotgun (WGS) entry which is preliminary data.</text>
</comment>
<dbReference type="RefSeq" id="WP_343815258.1">
    <property type="nucleotide sequence ID" value="NZ_BAAADS010000025.1"/>
</dbReference>
<protein>
    <submittedName>
        <fullName evidence="2">EF-P-5 aminopentanone reductase</fullName>
    </submittedName>
</protein>